<accession>L8WGN3</accession>
<feature type="region of interest" description="Disordered" evidence="1">
    <location>
        <begin position="36"/>
        <end position="59"/>
    </location>
</feature>
<evidence type="ECO:0000313" key="3">
    <source>
        <dbReference type="Proteomes" id="UP000011668"/>
    </source>
</evidence>
<proteinExistence type="predicted"/>
<sequence>MEEHDWVHLACHAHQNVTDPTKSGFFLHGGRGWRSYRPAKRQQGTRSCRTKQSTLRRGC</sequence>
<dbReference type="Proteomes" id="UP000011668">
    <property type="component" value="Unassembled WGS sequence"/>
</dbReference>
<gene>
    <name evidence="2" type="ORF">AG1IA_10411</name>
</gene>
<feature type="compositionally biased region" description="Polar residues" evidence="1">
    <location>
        <begin position="42"/>
        <end position="59"/>
    </location>
</feature>
<organism evidence="2 3">
    <name type="scientific">Thanatephorus cucumeris (strain AG1-IA)</name>
    <name type="common">Rice sheath blight fungus</name>
    <name type="synonym">Rhizoctonia solani</name>
    <dbReference type="NCBI Taxonomy" id="983506"/>
    <lineage>
        <taxon>Eukaryota</taxon>
        <taxon>Fungi</taxon>
        <taxon>Dikarya</taxon>
        <taxon>Basidiomycota</taxon>
        <taxon>Agaricomycotina</taxon>
        <taxon>Agaricomycetes</taxon>
        <taxon>Cantharellales</taxon>
        <taxon>Ceratobasidiaceae</taxon>
        <taxon>Rhizoctonia</taxon>
        <taxon>Rhizoctonia solani AG-1</taxon>
    </lineage>
</organism>
<reference evidence="2 3" key="1">
    <citation type="journal article" date="2013" name="Nat. Commun.">
        <title>The evolution and pathogenic mechanisms of the rice sheath blight pathogen.</title>
        <authorList>
            <person name="Zheng A."/>
            <person name="Lin R."/>
            <person name="Xu L."/>
            <person name="Qin P."/>
            <person name="Tang C."/>
            <person name="Ai P."/>
            <person name="Zhang D."/>
            <person name="Liu Y."/>
            <person name="Sun Z."/>
            <person name="Feng H."/>
            <person name="Wang Y."/>
            <person name="Chen Y."/>
            <person name="Liang X."/>
            <person name="Fu R."/>
            <person name="Li Q."/>
            <person name="Zhang J."/>
            <person name="Yu X."/>
            <person name="Xie Z."/>
            <person name="Ding L."/>
            <person name="Guan P."/>
            <person name="Tang J."/>
            <person name="Liang Y."/>
            <person name="Wang S."/>
            <person name="Deng Q."/>
            <person name="Li S."/>
            <person name="Zhu J."/>
            <person name="Wang L."/>
            <person name="Liu H."/>
            <person name="Li P."/>
        </authorList>
    </citation>
    <scope>NUCLEOTIDE SEQUENCE [LARGE SCALE GENOMIC DNA]</scope>
    <source>
        <strain evidence="3">AG-1 IA</strain>
    </source>
</reference>
<keyword evidence="3" id="KW-1185">Reference proteome</keyword>
<dbReference type="HOGENOM" id="CLU_2962499_0_0_1"/>
<dbReference type="AlphaFoldDB" id="L8WGN3"/>
<dbReference type="STRING" id="983506.L8WGN3"/>
<protein>
    <submittedName>
        <fullName evidence="2">Uncharacterized protein</fullName>
    </submittedName>
</protein>
<evidence type="ECO:0000313" key="2">
    <source>
        <dbReference type="EMBL" id="ELU35559.1"/>
    </source>
</evidence>
<name>L8WGN3_THACA</name>
<dbReference type="EMBL" id="AFRT01006117">
    <property type="protein sequence ID" value="ELU35559.1"/>
    <property type="molecule type" value="Genomic_DNA"/>
</dbReference>
<evidence type="ECO:0000256" key="1">
    <source>
        <dbReference type="SAM" id="MobiDB-lite"/>
    </source>
</evidence>
<comment type="caution">
    <text evidence="2">The sequence shown here is derived from an EMBL/GenBank/DDBJ whole genome shotgun (WGS) entry which is preliminary data.</text>
</comment>